<name>A0AAD4WTD2_PRUDU</name>
<gene>
    <name evidence="1" type="ORF">L3X38_001049</name>
</gene>
<accession>A0AAD4WTD2</accession>
<dbReference type="EMBL" id="JAJFAZ020000001">
    <property type="protein sequence ID" value="KAI5348162.1"/>
    <property type="molecule type" value="Genomic_DNA"/>
</dbReference>
<evidence type="ECO:0000313" key="1">
    <source>
        <dbReference type="EMBL" id="KAI5348162.1"/>
    </source>
</evidence>
<proteinExistence type="predicted"/>
<organism evidence="1 2">
    <name type="scientific">Prunus dulcis</name>
    <name type="common">Almond</name>
    <name type="synonym">Amygdalus dulcis</name>
    <dbReference type="NCBI Taxonomy" id="3755"/>
    <lineage>
        <taxon>Eukaryota</taxon>
        <taxon>Viridiplantae</taxon>
        <taxon>Streptophyta</taxon>
        <taxon>Embryophyta</taxon>
        <taxon>Tracheophyta</taxon>
        <taxon>Spermatophyta</taxon>
        <taxon>Magnoliopsida</taxon>
        <taxon>eudicotyledons</taxon>
        <taxon>Gunneridae</taxon>
        <taxon>Pentapetalae</taxon>
        <taxon>rosids</taxon>
        <taxon>fabids</taxon>
        <taxon>Rosales</taxon>
        <taxon>Rosaceae</taxon>
        <taxon>Amygdaloideae</taxon>
        <taxon>Amygdaleae</taxon>
        <taxon>Prunus</taxon>
    </lineage>
</organism>
<evidence type="ECO:0000313" key="2">
    <source>
        <dbReference type="Proteomes" id="UP001054821"/>
    </source>
</evidence>
<protein>
    <submittedName>
        <fullName evidence="1">Uncharacterized protein</fullName>
    </submittedName>
</protein>
<keyword evidence="2" id="KW-1185">Reference proteome</keyword>
<dbReference type="AlphaFoldDB" id="A0AAD4WTD2"/>
<sequence>MATHDSPESLYRVLFDRCQSLEASYARLRAELHELRHHGRKEEKREEDDTVLTSDYSGSSFHLPRFFLSGSPYKGVLDSMGHAVLVCAASSGKINFLKEQEAAAKENQSLGSLLVSRSRDYLISKDGSKVPAAKRREWQEQFSGLQQNQQQQEVAAIYCPGFGKRLLKQLTSI</sequence>
<dbReference type="Proteomes" id="UP001054821">
    <property type="component" value="Chromosome 1"/>
</dbReference>
<reference evidence="1 2" key="1">
    <citation type="journal article" date="2022" name="G3 (Bethesda)">
        <title>Whole-genome sequence and methylome profiling of the almond [Prunus dulcis (Mill.) D.A. Webb] cultivar 'Nonpareil'.</title>
        <authorList>
            <person name="D'Amico-Willman K.M."/>
            <person name="Ouma W.Z."/>
            <person name="Meulia T."/>
            <person name="Sideli G.M."/>
            <person name="Gradziel T.M."/>
            <person name="Fresnedo-Ramirez J."/>
        </authorList>
    </citation>
    <scope>NUCLEOTIDE SEQUENCE [LARGE SCALE GENOMIC DNA]</scope>
    <source>
        <strain evidence="1">Clone GOH B32 T37-40</strain>
    </source>
</reference>
<comment type="caution">
    <text evidence="1">The sequence shown here is derived from an EMBL/GenBank/DDBJ whole genome shotgun (WGS) entry which is preliminary data.</text>
</comment>